<keyword evidence="4" id="KW-1185">Reference proteome</keyword>
<feature type="region of interest" description="Disordered" evidence="2">
    <location>
        <begin position="78"/>
        <end position="134"/>
    </location>
</feature>
<feature type="compositionally biased region" description="Low complexity" evidence="2">
    <location>
        <begin position="1"/>
        <end position="11"/>
    </location>
</feature>
<dbReference type="EMBL" id="JBGFUD010008588">
    <property type="protein sequence ID" value="MFH4982153.1"/>
    <property type="molecule type" value="Genomic_DNA"/>
</dbReference>
<keyword evidence="1" id="KW-0175">Coiled coil</keyword>
<evidence type="ECO:0000256" key="2">
    <source>
        <dbReference type="SAM" id="MobiDB-lite"/>
    </source>
</evidence>
<accession>A0ABD6EYJ9</accession>
<evidence type="ECO:0000256" key="1">
    <source>
        <dbReference type="SAM" id="Coils"/>
    </source>
</evidence>
<protein>
    <submittedName>
        <fullName evidence="3">Uncharacterized protein</fullName>
    </submittedName>
</protein>
<reference evidence="3 4" key="1">
    <citation type="submission" date="2024-08" db="EMBL/GenBank/DDBJ databases">
        <title>Gnathostoma spinigerum genome.</title>
        <authorList>
            <person name="Gonzalez-Bertolin B."/>
            <person name="Monzon S."/>
            <person name="Zaballos A."/>
            <person name="Jimenez P."/>
            <person name="Dekumyoy P."/>
            <person name="Varona S."/>
            <person name="Cuesta I."/>
            <person name="Sumanam S."/>
            <person name="Adisakwattana P."/>
            <person name="Gasser R.B."/>
            <person name="Hernandez-Gonzalez A."/>
            <person name="Young N.D."/>
            <person name="Perteguer M.J."/>
        </authorList>
    </citation>
    <scope>NUCLEOTIDE SEQUENCE [LARGE SCALE GENOMIC DNA]</scope>
    <source>
        <strain evidence="3">AL3</strain>
        <tissue evidence="3">Liver</tissue>
    </source>
</reference>
<feature type="compositionally biased region" description="Basic and acidic residues" evidence="2">
    <location>
        <begin position="92"/>
        <end position="102"/>
    </location>
</feature>
<organism evidence="3 4">
    <name type="scientific">Gnathostoma spinigerum</name>
    <dbReference type="NCBI Taxonomy" id="75299"/>
    <lineage>
        <taxon>Eukaryota</taxon>
        <taxon>Metazoa</taxon>
        <taxon>Ecdysozoa</taxon>
        <taxon>Nematoda</taxon>
        <taxon>Chromadorea</taxon>
        <taxon>Rhabditida</taxon>
        <taxon>Spirurina</taxon>
        <taxon>Gnathostomatomorpha</taxon>
        <taxon>Gnathostomatoidea</taxon>
        <taxon>Gnathostomatidae</taxon>
        <taxon>Gnathostoma</taxon>
    </lineage>
</organism>
<proteinExistence type="predicted"/>
<evidence type="ECO:0000313" key="3">
    <source>
        <dbReference type="EMBL" id="MFH4982153.1"/>
    </source>
</evidence>
<evidence type="ECO:0000313" key="4">
    <source>
        <dbReference type="Proteomes" id="UP001608902"/>
    </source>
</evidence>
<feature type="region of interest" description="Disordered" evidence="2">
    <location>
        <begin position="1"/>
        <end position="30"/>
    </location>
</feature>
<name>A0ABD6EYJ9_9BILA</name>
<feature type="coiled-coil region" evidence="1">
    <location>
        <begin position="43"/>
        <end position="77"/>
    </location>
</feature>
<comment type="caution">
    <text evidence="3">The sequence shown here is derived from an EMBL/GenBank/DDBJ whole genome shotgun (WGS) entry which is preliminary data.</text>
</comment>
<gene>
    <name evidence="3" type="ORF">AB6A40_008862</name>
</gene>
<dbReference type="Proteomes" id="UP001608902">
    <property type="component" value="Unassembled WGS sequence"/>
</dbReference>
<dbReference type="AlphaFoldDB" id="A0ABD6EYJ9"/>
<sequence>MKLSGRRAAAAKQRRRMNEKNGAQSTVDEVVAKTQDDIPTVVEPHVEEELTALKEQIRNLENDLGRVKERLKRLEERKIGDATVSTESGQTSEKEHGRDAHMIKKNSASTERKRQRAATNNVAEAVRRIKRTASPKVTLRRRILNREAKKPRSFTKHSIM</sequence>